<name>A0A644YK58_9ZZZZ</name>
<comment type="caution">
    <text evidence="1">The sequence shown here is derived from an EMBL/GenBank/DDBJ whole genome shotgun (WGS) entry which is preliminary data.</text>
</comment>
<organism evidence="1">
    <name type="scientific">bioreactor metagenome</name>
    <dbReference type="NCBI Taxonomy" id="1076179"/>
    <lineage>
        <taxon>unclassified sequences</taxon>
        <taxon>metagenomes</taxon>
        <taxon>ecological metagenomes</taxon>
    </lineage>
</organism>
<dbReference type="EMBL" id="VSSQ01005392">
    <property type="protein sequence ID" value="MPM28965.1"/>
    <property type="molecule type" value="Genomic_DNA"/>
</dbReference>
<gene>
    <name evidence="1" type="ORF">SDC9_75503</name>
</gene>
<proteinExistence type="predicted"/>
<reference evidence="1" key="1">
    <citation type="submission" date="2019-08" db="EMBL/GenBank/DDBJ databases">
        <authorList>
            <person name="Kucharzyk K."/>
            <person name="Murdoch R.W."/>
            <person name="Higgins S."/>
            <person name="Loffler F."/>
        </authorList>
    </citation>
    <scope>NUCLEOTIDE SEQUENCE</scope>
</reference>
<accession>A0A644YK58</accession>
<evidence type="ECO:0000313" key="1">
    <source>
        <dbReference type="EMBL" id="MPM28965.1"/>
    </source>
</evidence>
<dbReference type="AlphaFoldDB" id="A0A644YK58"/>
<protein>
    <submittedName>
        <fullName evidence="1">Uncharacterized protein</fullName>
    </submittedName>
</protein>
<sequence length="138" mass="15888">MCVVQSRSIICAITCYCHNLTSLLKKFYQSLLITRSGSAHNPQLLYKFEGILICHSCKIASGNYILFRIFFISFKNPYLSSYLHCSRRSISSYNFHIYTCTSAPHYCSRNIRSYRIRDCHSSKKLQPSGCHLLNTSPV</sequence>